<evidence type="ECO:0000259" key="5">
    <source>
        <dbReference type="PROSITE" id="PS50931"/>
    </source>
</evidence>
<dbReference type="InterPro" id="IPR036390">
    <property type="entry name" value="WH_DNA-bd_sf"/>
</dbReference>
<organism evidence="6">
    <name type="scientific">mine drainage metagenome</name>
    <dbReference type="NCBI Taxonomy" id="410659"/>
    <lineage>
        <taxon>unclassified sequences</taxon>
        <taxon>metagenomes</taxon>
        <taxon>ecological metagenomes</taxon>
    </lineage>
</organism>
<dbReference type="FunFam" id="1.10.10.10:FF:000001">
    <property type="entry name" value="LysR family transcriptional regulator"/>
    <property type="match status" value="1"/>
</dbReference>
<gene>
    <name evidence="6" type="ORF">B2A_13471</name>
</gene>
<dbReference type="Gene3D" id="1.10.10.10">
    <property type="entry name" value="Winged helix-like DNA-binding domain superfamily/Winged helix DNA-binding domain"/>
    <property type="match status" value="1"/>
</dbReference>
<protein>
    <submittedName>
        <fullName evidence="6">LysR family transcriptional regulator</fullName>
    </submittedName>
</protein>
<evidence type="ECO:0000256" key="2">
    <source>
        <dbReference type="ARBA" id="ARBA00023015"/>
    </source>
</evidence>
<dbReference type="Pfam" id="PF00126">
    <property type="entry name" value="HTH_1"/>
    <property type="match status" value="1"/>
</dbReference>
<dbReference type="Gene3D" id="3.40.190.290">
    <property type="match status" value="1"/>
</dbReference>
<dbReference type="SUPFAM" id="SSF46785">
    <property type="entry name" value="Winged helix' DNA-binding domain"/>
    <property type="match status" value="1"/>
</dbReference>
<dbReference type="PANTHER" id="PTHR30126">
    <property type="entry name" value="HTH-TYPE TRANSCRIPTIONAL REGULATOR"/>
    <property type="match status" value="1"/>
</dbReference>
<keyword evidence="2" id="KW-0805">Transcription regulation</keyword>
<dbReference type="PROSITE" id="PS50931">
    <property type="entry name" value="HTH_LYSR"/>
    <property type="match status" value="1"/>
</dbReference>
<dbReference type="PANTHER" id="PTHR30126:SF39">
    <property type="entry name" value="HTH-TYPE TRANSCRIPTIONAL REGULATOR CYSL"/>
    <property type="match status" value="1"/>
</dbReference>
<evidence type="ECO:0000256" key="3">
    <source>
        <dbReference type="ARBA" id="ARBA00023125"/>
    </source>
</evidence>
<dbReference type="InterPro" id="IPR036388">
    <property type="entry name" value="WH-like_DNA-bd_sf"/>
</dbReference>
<feature type="non-terminal residue" evidence="6">
    <location>
        <position position="188"/>
    </location>
</feature>
<proteinExistence type="inferred from homology"/>
<keyword evidence="4" id="KW-0804">Transcription</keyword>
<keyword evidence="3" id="KW-0238">DNA-binding</keyword>
<dbReference type="AlphaFoldDB" id="T0ZS13"/>
<dbReference type="InterPro" id="IPR005119">
    <property type="entry name" value="LysR_subst-bd"/>
</dbReference>
<evidence type="ECO:0000313" key="6">
    <source>
        <dbReference type="EMBL" id="EQD32610.1"/>
    </source>
</evidence>
<name>T0ZS13_9ZZZZ</name>
<comment type="similarity">
    <text evidence="1">Belongs to the LysR transcriptional regulatory family.</text>
</comment>
<dbReference type="GO" id="GO:0000976">
    <property type="term" value="F:transcription cis-regulatory region binding"/>
    <property type="evidence" value="ECO:0007669"/>
    <property type="project" value="TreeGrafter"/>
</dbReference>
<reference evidence="6" key="1">
    <citation type="submission" date="2013-08" db="EMBL/GenBank/DDBJ databases">
        <authorList>
            <person name="Mendez C."/>
            <person name="Richter M."/>
            <person name="Ferrer M."/>
            <person name="Sanchez J."/>
        </authorList>
    </citation>
    <scope>NUCLEOTIDE SEQUENCE</scope>
</reference>
<evidence type="ECO:0000256" key="1">
    <source>
        <dbReference type="ARBA" id="ARBA00009437"/>
    </source>
</evidence>
<reference evidence="6" key="2">
    <citation type="journal article" date="2014" name="ISME J.">
        <title>Microbial stratification in low pH oxic and suboxic macroscopic growths along an acid mine drainage.</title>
        <authorList>
            <person name="Mendez-Garcia C."/>
            <person name="Mesa V."/>
            <person name="Sprenger R.R."/>
            <person name="Richter M."/>
            <person name="Diez M.S."/>
            <person name="Solano J."/>
            <person name="Bargiela R."/>
            <person name="Golyshina O.V."/>
            <person name="Manteca A."/>
            <person name="Ramos J.L."/>
            <person name="Gallego J.R."/>
            <person name="Llorente I."/>
            <person name="Martins Dos Santos V.A."/>
            <person name="Jensen O.N."/>
            <person name="Pelaez A.I."/>
            <person name="Sanchez J."/>
            <person name="Ferrer M."/>
        </authorList>
    </citation>
    <scope>NUCLEOTIDE SEQUENCE</scope>
</reference>
<dbReference type="EMBL" id="AUZZ01009757">
    <property type="protein sequence ID" value="EQD32610.1"/>
    <property type="molecule type" value="Genomic_DNA"/>
</dbReference>
<dbReference type="SUPFAM" id="SSF53850">
    <property type="entry name" value="Periplasmic binding protein-like II"/>
    <property type="match status" value="1"/>
</dbReference>
<comment type="caution">
    <text evidence="6">The sequence shown here is derived from an EMBL/GenBank/DDBJ whole genome shotgun (WGS) entry which is preliminary data.</text>
</comment>
<sequence length="188" mass="21200">MNLHHLEIFYTVAQTGSITACAERLHISQPAISRQLKEFQQRIGVVLFERLPRGMRLTHPGEVLRDYAARLFEIARSAEMSVRELSEARQGHLSIGASNTVGTYILPSLLARFRRSHPAVRISMFVGNTEQVAQGVADLRFMLGFIEGPLHGRNLRVHRFLDDEIVPIASADHPLSRRRRLCPADLAD</sequence>
<dbReference type="Pfam" id="PF03466">
    <property type="entry name" value="LysR_substrate"/>
    <property type="match status" value="1"/>
</dbReference>
<accession>T0ZS13</accession>
<feature type="domain" description="HTH lysR-type" evidence="5">
    <location>
        <begin position="1"/>
        <end position="58"/>
    </location>
</feature>
<dbReference type="InterPro" id="IPR000847">
    <property type="entry name" value="LysR_HTH_N"/>
</dbReference>
<dbReference type="PRINTS" id="PR00039">
    <property type="entry name" value="HTHLYSR"/>
</dbReference>
<evidence type="ECO:0000256" key="4">
    <source>
        <dbReference type="ARBA" id="ARBA00023163"/>
    </source>
</evidence>
<dbReference type="GO" id="GO:0003700">
    <property type="term" value="F:DNA-binding transcription factor activity"/>
    <property type="evidence" value="ECO:0007669"/>
    <property type="project" value="InterPro"/>
</dbReference>